<evidence type="ECO:0000313" key="2">
    <source>
        <dbReference type="EMBL" id="GAA0141810.1"/>
    </source>
</evidence>
<protein>
    <submittedName>
        <fullName evidence="2">Uncharacterized protein</fullName>
    </submittedName>
</protein>
<keyword evidence="3" id="KW-1185">Reference proteome</keyword>
<dbReference type="EMBL" id="BAABME010000328">
    <property type="protein sequence ID" value="GAA0141810.1"/>
    <property type="molecule type" value="Genomic_DNA"/>
</dbReference>
<sequence>MNMLRRNRVMVGGVILVFFFNGIKKINGGVSILFCVGECSNMGVIEGGVIVSEDILVLVLIVVMDMFQIVKQGTFRGMSAVEDGVSNPTKVVARPKYILISEGDPDNGVLKSPNVGTSKERGREGDSNTNSYKMKSLCCWGIPVEDHNFSSHSCQSSHISLREILPRDPMELNPEVGVGNFKILEDKIGRPVL</sequence>
<accession>A0AAV3NR45</accession>
<feature type="region of interest" description="Disordered" evidence="1">
    <location>
        <begin position="108"/>
        <end position="128"/>
    </location>
</feature>
<reference evidence="2 3" key="1">
    <citation type="submission" date="2024-01" db="EMBL/GenBank/DDBJ databases">
        <title>The complete chloroplast genome sequence of Lithospermum erythrorhizon: insights into the phylogenetic relationship among Boraginaceae species and the maternal lineages of purple gromwells.</title>
        <authorList>
            <person name="Okada T."/>
            <person name="Watanabe K."/>
        </authorList>
    </citation>
    <scope>NUCLEOTIDE SEQUENCE [LARGE SCALE GENOMIC DNA]</scope>
</reference>
<organism evidence="2 3">
    <name type="scientific">Lithospermum erythrorhizon</name>
    <name type="common">Purple gromwell</name>
    <name type="synonym">Lithospermum officinale var. erythrorhizon</name>
    <dbReference type="NCBI Taxonomy" id="34254"/>
    <lineage>
        <taxon>Eukaryota</taxon>
        <taxon>Viridiplantae</taxon>
        <taxon>Streptophyta</taxon>
        <taxon>Embryophyta</taxon>
        <taxon>Tracheophyta</taxon>
        <taxon>Spermatophyta</taxon>
        <taxon>Magnoliopsida</taxon>
        <taxon>eudicotyledons</taxon>
        <taxon>Gunneridae</taxon>
        <taxon>Pentapetalae</taxon>
        <taxon>asterids</taxon>
        <taxon>lamiids</taxon>
        <taxon>Boraginales</taxon>
        <taxon>Boraginaceae</taxon>
        <taxon>Boraginoideae</taxon>
        <taxon>Lithospermeae</taxon>
        <taxon>Lithospermum</taxon>
    </lineage>
</organism>
<dbReference type="Proteomes" id="UP001454036">
    <property type="component" value="Unassembled WGS sequence"/>
</dbReference>
<gene>
    <name evidence="2" type="ORF">LIER_02865</name>
</gene>
<evidence type="ECO:0000256" key="1">
    <source>
        <dbReference type="SAM" id="MobiDB-lite"/>
    </source>
</evidence>
<evidence type="ECO:0000313" key="3">
    <source>
        <dbReference type="Proteomes" id="UP001454036"/>
    </source>
</evidence>
<comment type="caution">
    <text evidence="2">The sequence shown here is derived from an EMBL/GenBank/DDBJ whole genome shotgun (WGS) entry which is preliminary data.</text>
</comment>
<name>A0AAV3NR45_LITER</name>
<proteinExistence type="predicted"/>
<dbReference type="AlphaFoldDB" id="A0AAV3NR45"/>